<dbReference type="EMBL" id="DS028093">
    <property type="protein sequence ID" value="KMP00962.1"/>
    <property type="molecule type" value="Genomic_DNA"/>
</dbReference>
<protein>
    <submittedName>
        <fullName evidence="1">Uncharacterized protein</fullName>
    </submittedName>
</protein>
<reference evidence="2" key="1">
    <citation type="journal article" date="2010" name="Genome Res.">
        <title>Population genomic sequencing of Coccidioides fungi reveals recent hybridization and transposon control.</title>
        <authorList>
            <person name="Neafsey D.E."/>
            <person name="Barker B.M."/>
            <person name="Sharpton T.J."/>
            <person name="Stajich J.E."/>
            <person name="Park D.J."/>
            <person name="Whiston E."/>
            <person name="Hung C.-Y."/>
            <person name="McMahan C."/>
            <person name="White J."/>
            <person name="Sykes S."/>
            <person name="Heiman D."/>
            <person name="Young S."/>
            <person name="Zeng Q."/>
            <person name="Abouelleil A."/>
            <person name="Aftuck L."/>
            <person name="Bessette D."/>
            <person name="Brown A."/>
            <person name="FitzGerald M."/>
            <person name="Lui A."/>
            <person name="Macdonald J.P."/>
            <person name="Priest M."/>
            <person name="Orbach M.J."/>
            <person name="Galgiani J.N."/>
            <person name="Kirkland T.N."/>
            <person name="Cole G.T."/>
            <person name="Birren B.W."/>
            <person name="Henn M.R."/>
            <person name="Taylor J.W."/>
            <person name="Rounsley S.D."/>
        </authorList>
    </citation>
    <scope>NUCLEOTIDE SEQUENCE [LARGE SCALE GENOMIC DNA]</scope>
    <source>
        <strain evidence="2">RMSCC 2394</strain>
    </source>
</reference>
<evidence type="ECO:0000313" key="2">
    <source>
        <dbReference type="Proteomes" id="UP000054565"/>
    </source>
</evidence>
<name>A0A0J7AUG6_COCIT</name>
<proteinExistence type="predicted"/>
<evidence type="ECO:0000313" key="1">
    <source>
        <dbReference type="EMBL" id="KMP00962.1"/>
    </source>
</evidence>
<dbReference type="AlphaFoldDB" id="A0A0J7AUG6"/>
<gene>
    <name evidence="1" type="ORF">CIRG_01102</name>
</gene>
<organism evidence="1 2">
    <name type="scientific">Coccidioides immitis RMSCC 2394</name>
    <dbReference type="NCBI Taxonomy" id="404692"/>
    <lineage>
        <taxon>Eukaryota</taxon>
        <taxon>Fungi</taxon>
        <taxon>Dikarya</taxon>
        <taxon>Ascomycota</taxon>
        <taxon>Pezizomycotina</taxon>
        <taxon>Eurotiomycetes</taxon>
        <taxon>Eurotiomycetidae</taxon>
        <taxon>Onygenales</taxon>
        <taxon>Onygenaceae</taxon>
        <taxon>Coccidioides</taxon>
    </lineage>
</organism>
<sequence>MRGGERCCMSRWYTRPLTWVASGEKERAEAARSLIVHWVQNRSATCNGLYQQPARDDVILQVEIRLQEGVHLPHRQHSTPMSLYCCVIQTSESLAAGGTTTPPRTSYRSPSKTIQAKRREEVGWDWGGPPLGSVLSPPLMVCWGTAVDTLLFFQSVVDNPQIRMSMFQWFQPASWGFEGGGHADTFKVWNGPVRGWQPFPFLVPLVNTGFTNAPFIILDYEVQLMDTRNKPISIHYCGRLNSGVKNAASRFPSIREPVAPVVLQTTDCPQKVVPRSTVITIINAREPISRFREATASERLHLCLSQHLPLWINVMGLDSERRLMSNKSVITSCLGYFITLPHWIIEKATRQVTHSQNRDNALHIELLYIAILPNGFYPRRFKMELSTAATPSQTRQTHPEVFDIFGKTGGERAIGMGESDPNLNGAIKRDCDWDIPGTGRQDGRELLPGGDNPGGHVSIRHLVSDALVFSFNTSQGCRAIPGLGPIEGDHWLKRIERRSAIIRFGEHRTIPVRLVAAQPGLYF</sequence>
<accession>A0A0J7AUG6</accession>
<dbReference type="Proteomes" id="UP000054565">
    <property type="component" value="Unassembled WGS sequence"/>
</dbReference>